<dbReference type="GO" id="GO:0016020">
    <property type="term" value="C:membrane"/>
    <property type="evidence" value="ECO:0007669"/>
    <property type="project" value="UniProtKB-SubCell"/>
</dbReference>
<keyword evidence="7" id="KW-1185">Reference proteome</keyword>
<evidence type="ECO:0000313" key="6">
    <source>
        <dbReference type="EMBL" id="GFH41106.1"/>
    </source>
</evidence>
<feature type="transmembrane region" description="Helical" evidence="5">
    <location>
        <begin position="68"/>
        <end position="87"/>
    </location>
</feature>
<organism evidence="6 7">
    <name type="scientific">Pseudolactococcus insecticola</name>
    <dbReference type="NCBI Taxonomy" id="2709158"/>
    <lineage>
        <taxon>Bacteria</taxon>
        <taxon>Bacillati</taxon>
        <taxon>Bacillota</taxon>
        <taxon>Bacilli</taxon>
        <taxon>Lactobacillales</taxon>
        <taxon>Streptococcaceae</taxon>
        <taxon>Pseudolactococcus</taxon>
    </lineage>
</organism>
<evidence type="ECO:0000256" key="2">
    <source>
        <dbReference type="ARBA" id="ARBA00022692"/>
    </source>
</evidence>
<accession>A0A6A0B8C9</accession>
<dbReference type="Proteomes" id="UP000475928">
    <property type="component" value="Unassembled WGS sequence"/>
</dbReference>
<feature type="transmembrane region" description="Helical" evidence="5">
    <location>
        <begin position="135"/>
        <end position="153"/>
    </location>
</feature>
<dbReference type="InterPro" id="IPR027469">
    <property type="entry name" value="Cation_efflux_TMD_sf"/>
</dbReference>
<dbReference type="SUPFAM" id="SSF161111">
    <property type="entry name" value="Cation efflux protein transmembrane domain-like"/>
    <property type="match status" value="1"/>
</dbReference>
<gene>
    <name evidence="6" type="ORF">Hs20B_15040</name>
</gene>
<protein>
    <submittedName>
        <fullName evidence="6">Uncharacterized protein</fullName>
    </submittedName>
</protein>
<comment type="caution">
    <text evidence="6">The sequence shown here is derived from an EMBL/GenBank/DDBJ whole genome shotgun (WGS) entry which is preliminary data.</text>
</comment>
<evidence type="ECO:0000256" key="5">
    <source>
        <dbReference type="SAM" id="Phobius"/>
    </source>
</evidence>
<evidence type="ECO:0000256" key="1">
    <source>
        <dbReference type="ARBA" id="ARBA00004141"/>
    </source>
</evidence>
<dbReference type="EMBL" id="BLLH01000009">
    <property type="protein sequence ID" value="GFH41106.1"/>
    <property type="molecule type" value="Genomic_DNA"/>
</dbReference>
<comment type="subcellular location">
    <subcellularLocation>
        <location evidence="1">Membrane</location>
        <topology evidence="1">Multi-pass membrane protein</topology>
    </subcellularLocation>
</comment>
<keyword evidence="2 5" id="KW-0812">Transmembrane</keyword>
<sequence length="190" mass="21436">MAFYALLGLLVNIGMVFFQIIFGHYHDIHLMMVTGIYQIAFILSRISGLRHYVALRTMQHNMPSFTSVYFLFGLGVAYFFVSIYDFYYGKPDVYSGSVIFFVPLFTFIKLGIAITSLSRVNRYNNHALTLLKQMAFSDALTSLVLTQNALLTWTGETANAVKSSAAFGMGVSLVIVLMAVYDYIKIRLLK</sequence>
<feature type="transmembrane region" description="Helical" evidence="5">
    <location>
        <begin position="165"/>
        <end position="184"/>
    </location>
</feature>
<keyword evidence="4 5" id="KW-0472">Membrane</keyword>
<keyword evidence="3 5" id="KW-1133">Transmembrane helix</keyword>
<feature type="transmembrane region" description="Helical" evidence="5">
    <location>
        <begin position="28"/>
        <end position="47"/>
    </location>
</feature>
<reference evidence="6 7" key="1">
    <citation type="submission" date="2020-02" db="EMBL/GenBank/DDBJ databases">
        <title>Draft genome sequence of Lactococcus sp. Hs20B0-1.</title>
        <authorList>
            <person name="Noda S."/>
            <person name="Yuki M."/>
            <person name="Ohkuma M."/>
        </authorList>
    </citation>
    <scope>NUCLEOTIDE SEQUENCE [LARGE SCALE GENOMIC DNA]</scope>
    <source>
        <strain evidence="6 7">Hs20B0-1</strain>
    </source>
</reference>
<evidence type="ECO:0000256" key="4">
    <source>
        <dbReference type="ARBA" id="ARBA00023136"/>
    </source>
</evidence>
<dbReference type="AlphaFoldDB" id="A0A6A0B8C9"/>
<evidence type="ECO:0000256" key="3">
    <source>
        <dbReference type="ARBA" id="ARBA00022989"/>
    </source>
</evidence>
<proteinExistence type="predicted"/>
<feature type="transmembrane region" description="Helical" evidence="5">
    <location>
        <begin position="93"/>
        <end position="114"/>
    </location>
</feature>
<evidence type="ECO:0000313" key="7">
    <source>
        <dbReference type="Proteomes" id="UP000475928"/>
    </source>
</evidence>
<name>A0A6A0B8C9_9LACT</name>